<organism evidence="3 4">
    <name type="scientific">Crotalaria pallida</name>
    <name type="common">Smooth rattlebox</name>
    <name type="synonym">Crotalaria striata</name>
    <dbReference type="NCBI Taxonomy" id="3830"/>
    <lineage>
        <taxon>Eukaryota</taxon>
        <taxon>Viridiplantae</taxon>
        <taxon>Streptophyta</taxon>
        <taxon>Embryophyta</taxon>
        <taxon>Tracheophyta</taxon>
        <taxon>Spermatophyta</taxon>
        <taxon>Magnoliopsida</taxon>
        <taxon>eudicotyledons</taxon>
        <taxon>Gunneridae</taxon>
        <taxon>Pentapetalae</taxon>
        <taxon>rosids</taxon>
        <taxon>fabids</taxon>
        <taxon>Fabales</taxon>
        <taxon>Fabaceae</taxon>
        <taxon>Papilionoideae</taxon>
        <taxon>50 kb inversion clade</taxon>
        <taxon>genistoids sensu lato</taxon>
        <taxon>core genistoids</taxon>
        <taxon>Crotalarieae</taxon>
        <taxon>Crotalaria</taxon>
    </lineage>
</organism>
<accession>A0AAN9J315</accession>
<dbReference type="Pfam" id="PF01582">
    <property type="entry name" value="TIR"/>
    <property type="match status" value="1"/>
</dbReference>
<dbReference type="GO" id="GO:0007165">
    <property type="term" value="P:signal transduction"/>
    <property type="evidence" value="ECO:0007669"/>
    <property type="project" value="InterPro"/>
</dbReference>
<sequence length="184" mass="21341">MQSSFTYDVYLSFRDEDTRRGFTGHLYKSLQQNGIRTFIDLQKLYTGSQIDPSLVKAIDESKIAIVIFSESYASSPFCLDELCIILDRVKGNGRFVLPIFYKVDRYEALSGFGFDDNDNIPKVKVQNWRLALQKAANLFSWSFTDRDGYEYEFIQKIVDYVSRRIDPASPLNVADYLGYVEWVE</sequence>
<gene>
    <name evidence="3" type="ORF">RIF29_06290</name>
</gene>
<evidence type="ECO:0000259" key="2">
    <source>
        <dbReference type="PROSITE" id="PS50104"/>
    </source>
</evidence>
<dbReference type="AlphaFoldDB" id="A0AAN9J315"/>
<keyword evidence="1" id="KW-0520">NAD</keyword>
<dbReference type="SUPFAM" id="SSF52200">
    <property type="entry name" value="Toll/Interleukin receptor TIR domain"/>
    <property type="match status" value="1"/>
</dbReference>
<dbReference type="Gene3D" id="3.40.50.10140">
    <property type="entry name" value="Toll/interleukin-1 receptor homology (TIR) domain"/>
    <property type="match status" value="1"/>
</dbReference>
<dbReference type="PANTHER" id="PTHR32009">
    <property type="entry name" value="TMV RESISTANCE PROTEIN N-LIKE"/>
    <property type="match status" value="1"/>
</dbReference>
<comment type="caution">
    <text evidence="3">The sequence shown here is derived from an EMBL/GenBank/DDBJ whole genome shotgun (WGS) entry which is preliminary data.</text>
</comment>
<name>A0AAN9J315_CROPI</name>
<dbReference type="InterPro" id="IPR035897">
    <property type="entry name" value="Toll_tir_struct_dom_sf"/>
</dbReference>
<dbReference type="EMBL" id="JAYWIO010000001">
    <property type="protein sequence ID" value="KAK7291280.1"/>
    <property type="molecule type" value="Genomic_DNA"/>
</dbReference>
<proteinExistence type="predicted"/>
<keyword evidence="4" id="KW-1185">Reference proteome</keyword>
<evidence type="ECO:0000313" key="4">
    <source>
        <dbReference type="Proteomes" id="UP001372338"/>
    </source>
</evidence>
<dbReference type="Proteomes" id="UP001372338">
    <property type="component" value="Unassembled WGS sequence"/>
</dbReference>
<dbReference type="PANTHER" id="PTHR32009:SF106">
    <property type="entry name" value="TIR DOMAIN-CONTAINING PROTEIN"/>
    <property type="match status" value="1"/>
</dbReference>
<evidence type="ECO:0000256" key="1">
    <source>
        <dbReference type="ARBA" id="ARBA00023027"/>
    </source>
</evidence>
<dbReference type="InterPro" id="IPR000157">
    <property type="entry name" value="TIR_dom"/>
</dbReference>
<dbReference type="PROSITE" id="PS50104">
    <property type="entry name" value="TIR"/>
    <property type="match status" value="1"/>
</dbReference>
<protein>
    <recommendedName>
        <fullName evidence="2">TIR domain-containing protein</fullName>
    </recommendedName>
</protein>
<evidence type="ECO:0000313" key="3">
    <source>
        <dbReference type="EMBL" id="KAK7291280.1"/>
    </source>
</evidence>
<feature type="domain" description="TIR" evidence="2">
    <location>
        <begin position="5"/>
        <end position="165"/>
    </location>
</feature>
<dbReference type="SMART" id="SM00255">
    <property type="entry name" value="TIR"/>
    <property type="match status" value="1"/>
</dbReference>
<reference evidence="3 4" key="1">
    <citation type="submission" date="2024-01" db="EMBL/GenBank/DDBJ databases">
        <title>The genomes of 5 underutilized Papilionoideae crops provide insights into root nodulation and disease resistanc.</title>
        <authorList>
            <person name="Yuan L."/>
        </authorList>
    </citation>
    <scope>NUCLEOTIDE SEQUENCE [LARGE SCALE GENOMIC DNA]</scope>
    <source>
        <strain evidence="3">ZHUSHIDOU_FW_LH</strain>
        <tissue evidence="3">Leaf</tissue>
    </source>
</reference>